<reference evidence="1 2" key="1">
    <citation type="submission" date="2016-10" db="EMBL/GenBank/DDBJ databases">
        <authorList>
            <person name="de Groot N.N."/>
        </authorList>
    </citation>
    <scope>NUCLEOTIDE SEQUENCE [LARGE SCALE GENOMIC DNA]</scope>
    <source>
        <strain evidence="1 2">DSM 12992</strain>
    </source>
</reference>
<dbReference type="EMBL" id="FOMG01000004">
    <property type="protein sequence ID" value="SFC51902.1"/>
    <property type="molecule type" value="Genomic_DNA"/>
</dbReference>
<protein>
    <submittedName>
        <fullName evidence="1">Uncharacterized protein</fullName>
    </submittedName>
</protein>
<evidence type="ECO:0000313" key="2">
    <source>
        <dbReference type="Proteomes" id="UP000199263"/>
    </source>
</evidence>
<dbReference type="OrthoDB" id="1927984at2"/>
<proteinExistence type="predicted"/>
<evidence type="ECO:0000313" key="1">
    <source>
        <dbReference type="EMBL" id="SFC51902.1"/>
    </source>
</evidence>
<name>A0A1I1JV96_9CLOT</name>
<sequence>MNYKTINKSQFNLRSYSISKNIPHNRISKNSLNLSKYFSKVWKFISSAIFNNTEYAYDRNAFNSKSCNNNYTIQDPTEITLISSRRTFL</sequence>
<keyword evidence="2" id="KW-1185">Reference proteome</keyword>
<organism evidence="1 2">
    <name type="scientific">Clostridium uliginosum</name>
    <dbReference type="NCBI Taxonomy" id="119641"/>
    <lineage>
        <taxon>Bacteria</taxon>
        <taxon>Bacillati</taxon>
        <taxon>Bacillota</taxon>
        <taxon>Clostridia</taxon>
        <taxon>Eubacteriales</taxon>
        <taxon>Clostridiaceae</taxon>
        <taxon>Clostridium</taxon>
    </lineage>
</organism>
<dbReference type="RefSeq" id="WP_090089259.1">
    <property type="nucleotide sequence ID" value="NZ_FOMG01000004.1"/>
</dbReference>
<gene>
    <name evidence="1" type="ORF">SAMN05421842_104166</name>
</gene>
<dbReference type="AlphaFoldDB" id="A0A1I1JV96"/>
<accession>A0A1I1JV96</accession>
<dbReference type="Proteomes" id="UP000199263">
    <property type="component" value="Unassembled WGS sequence"/>
</dbReference>